<name>H2XJU7_CIOIN</name>
<reference evidence="2" key="1">
    <citation type="journal article" date="2002" name="Science">
        <title>The draft genome of Ciona intestinalis: insights into chordate and vertebrate origins.</title>
        <authorList>
            <person name="Dehal P."/>
            <person name="Satou Y."/>
            <person name="Campbell R.K."/>
            <person name="Chapman J."/>
            <person name="Degnan B."/>
            <person name="De Tomaso A."/>
            <person name="Davidson B."/>
            <person name="Di Gregorio A."/>
            <person name="Gelpke M."/>
            <person name="Goodstein D.M."/>
            <person name="Harafuji N."/>
            <person name="Hastings K.E."/>
            <person name="Ho I."/>
            <person name="Hotta K."/>
            <person name="Huang W."/>
            <person name="Kawashima T."/>
            <person name="Lemaire P."/>
            <person name="Martinez D."/>
            <person name="Meinertzhagen I.A."/>
            <person name="Necula S."/>
            <person name="Nonaka M."/>
            <person name="Putnam N."/>
            <person name="Rash S."/>
            <person name="Saiga H."/>
            <person name="Satake M."/>
            <person name="Terry A."/>
            <person name="Yamada L."/>
            <person name="Wang H.G."/>
            <person name="Awazu S."/>
            <person name="Azumi K."/>
            <person name="Boore J."/>
            <person name="Branno M."/>
            <person name="Chin-Bow S."/>
            <person name="DeSantis R."/>
            <person name="Doyle S."/>
            <person name="Francino P."/>
            <person name="Keys D.N."/>
            <person name="Haga S."/>
            <person name="Hayashi H."/>
            <person name="Hino K."/>
            <person name="Imai K.S."/>
            <person name="Inaba K."/>
            <person name="Kano S."/>
            <person name="Kobayashi K."/>
            <person name="Kobayashi M."/>
            <person name="Lee B.I."/>
            <person name="Makabe K.W."/>
            <person name="Manohar C."/>
            <person name="Matassi G."/>
            <person name="Medina M."/>
            <person name="Mochizuki Y."/>
            <person name="Mount S."/>
            <person name="Morishita T."/>
            <person name="Miura S."/>
            <person name="Nakayama A."/>
            <person name="Nishizaka S."/>
            <person name="Nomoto H."/>
            <person name="Ohta F."/>
            <person name="Oishi K."/>
            <person name="Rigoutsos I."/>
            <person name="Sano M."/>
            <person name="Sasaki A."/>
            <person name="Sasakura Y."/>
            <person name="Shoguchi E."/>
            <person name="Shin-i T."/>
            <person name="Spagnuolo A."/>
            <person name="Stainier D."/>
            <person name="Suzuki M.M."/>
            <person name="Tassy O."/>
            <person name="Takatori N."/>
            <person name="Tokuoka M."/>
            <person name="Yagi K."/>
            <person name="Yoshizaki F."/>
            <person name="Wada S."/>
            <person name="Zhang C."/>
            <person name="Hyatt P.D."/>
            <person name="Larimer F."/>
            <person name="Detter C."/>
            <person name="Doggett N."/>
            <person name="Glavina T."/>
            <person name="Hawkins T."/>
            <person name="Richardson P."/>
            <person name="Lucas S."/>
            <person name="Kohara Y."/>
            <person name="Levine M."/>
            <person name="Satoh N."/>
            <person name="Rokhsar D.S."/>
        </authorList>
    </citation>
    <scope>NUCLEOTIDE SEQUENCE [LARGE SCALE GENOMIC DNA]</scope>
</reference>
<reference evidence="1" key="2">
    <citation type="journal article" date="2008" name="Genome Biol.">
        <title>Improved genome assembly and evidence-based global gene model set for the chordate Ciona intestinalis: new insight into intron and operon populations.</title>
        <authorList>
            <person name="Satou Y."/>
            <person name="Mineta K."/>
            <person name="Ogasawara M."/>
            <person name="Sasakura Y."/>
            <person name="Shoguchi E."/>
            <person name="Ueno K."/>
            <person name="Yamada L."/>
            <person name="Matsumoto J."/>
            <person name="Wasserscheid J."/>
            <person name="Dewar K."/>
            <person name="Wiley G.B."/>
            <person name="Macmil S.L."/>
            <person name="Roe B.A."/>
            <person name="Zeller R.W."/>
            <person name="Hastings K.E."/>
            <person name="Lemaire P."/>
            <person name="Lindquist E."/>
            <person name="Endo T."/>
            <person name="Hotta K."/>
            <person name="Inaba K."/>
        </authorList>
    </citation>
    <scope>NUCLEOTIDE SEQUENCE [LARGE SCALE GENOMIC DNA]</scope>
    <source>
        <strain evidence="1">wild type</strain>
    </source>
</reference>
<proteinExistence type="predicted"/>
<dbReference type="HOGENOM" id="CLU_2757043_0_0_1"/>
<reference evidence="1" key="4">
    <citation type="submission" date="2025-09" db="UniProtKB">
        <authorList>
            <consortium name="Ensembl"/>
        </authorList>
    </citation>
    <scope>IDENTIFICATION</scope>
</reference>
<evidence type="ECO:0000313" key="2">
    <source>
        <dbReference type="Proteomes" id="UP000008144"/>
    </source>
</evidence>
<dbReference type="Proteomes" id="UP000008144">
    <property type="component" value="Chromosome 7"/>
</dbReference>
<organism evidence="1 2">
    <name type="scientific">Ciona intestinalis</name>
    <name type="common">Transparent sea squirt</name>
    <name type="synonym">Ascidia intestinalis</name>
    <dbReference type="NCBI Taxonomy" id="7719"/>
    <lineage>
        <taxon>Eukaryota</taxon>
        <taxon>Metazoa</taxon>
        <taxon>Chordata</taxon>
        <taxon>Tunicata</taxon>
        <taxon>Ascidiacea</taxon>
        <taxon>Phlebobranchia</taxon>
        <taxon>Cionidae</taxon>
        <taxon>Ciona</taxon>
    </lineage>
</organism>
<reference evidence="1" key="3">
    <citation type="submission" date="2025-08" db="UniProtKB">
        <authorList>
            <consortium name="Ensembl"/>
        </authorList>
    </citation>
    <scope>IDENTIFICATION</scope>
</reference>
<evidence type="ECO:0000313" key="1">
    <source>
        <dbReference type="Ensembl" id="ENSCINP00000029929.1"/>
    </source>
</evidence>
<dbReference type="Ensembl" id="ENSCINT00000036533.1">
    <property type="protein sequence ID" value="ENSCINP00000029929.1"/>
    <property type="gene ID" value="ENSCING00000024851.1"/>
</dbReference>
<sequence length="70" mass="8074">MLNGKSRCENGYEAFEARFSNAGTVRLDKKKSGDGIILSRKLHDNNNEKNSKGGKRRCRVERYAEWAKRK</sequence>
<protein>
    <submittedName>
        <fullName evidence="1">Uncharacterized protein</fullName>
    </submittedName>
</protein>
<dbReference type="InParanoid" id="H2XJU7"/>
<dbReference type="AlphaFoldDB" id="H2XJU7"/>
<keyword evidence="2" id="KW-1185">Reference proteome</keyword>
<dbReference type="EMBL" id="EAAA01002367">
    <property type="status" value="NOT_ANNOTATED_CDS"/>
    <property type="molecule type" value="Genomic_DNA"/>
</dbReference>
<accession>H2XJU7</accession>